<comment type="caution">
    <text evidence="3">The sequence shown here is derived from an EMBL/GenBank/DDBJ whole genome shotgun (WGS) entry which is preliminary data.</text>
</comment>
<dbReference type="RefSeq" id="WP_354508421.1">
    <property type="nucleotide sequence ID" value="NZ_JBEPMO010000006.1"/>
</dbReference>
<feature type="active site" description="Proton donor/acceptor" evidence="1">
    <location>
        <position position="248"/>
    </location>
</feature>
<evidence type="ECO:0000313" key="4">
    <source>
        <dbReference type="Proteomes" id="UP001549146"/>
    </source>
</evidence>
<dbReference type="Proteomes" id="UP001549146">
    <property type="component" value="Unassembled WGS sequence"/>
</dbReference>
<dbReference type="SUPFAM" id="SSF53187">
    <property type="entry name" value="Zn-dependent exopeptidases"/>
    <property type="match status" value="1"/>
</dbReference>
<dbReference type="PROSITE" id="PS52035">
    <property type="entry name" value="PEPTIDASE_M14"/>
    <property type="match status" value="1"/>
</dbReference>
<keyword evidence="4" id="KW-1185">Reference proteome</keyword>
<comment type="similarity">
    <text evidence="1">Belongs to the peptidase M14 family.</text>
</comment>
<dbReference type="SMART" id="SM00631">
    <property type="entry name" value="Zn_pept"/>
    <property type="match status" value="1"/>
</dbReference>
<evidence type="ECO:0000313" key="3">
    <source>
        <dbReference type="EMBL" id="MET3731808.1"/>
    </source>
</evidence>
<name>A0ABV2LWC1_9FLAO</name>
<dbReference type="EMBL" id="JBEPMO010000006">
    <property type="protein sequence ID" value="MET3731808.1"/>
    <property type="molecule type" value="Genomic_DNA"/>
</dbReference>
<proteinExistence type="inferred from homology"/>
<feature type="domain" description="Peptidase M14" evidence="2">
    <location>
        <begin position="21"/>
        <end position="276"/>
    </location>
</feature>
<evidence type="ECO:0000256" key="1">
    <source>
        <dbReference type="PROSITE-ProRule" id="PRU01379"/>
    </source>
</evidence>
<accession>A0ABV2LWC1</accession>
<dbReference type="Gene3D" id="3.40.630.10">
    <property type="entry name" value="Zn peptidases"/>
    <property type="match status" value="1"/>
</dbReference>
<protein>
    <recommendedName>
        <fullName evidence="2">Peptidase M14 domain-containing protein</fullName>
    </recommendedName>
</protein>
<reference evidence="3 4" key="1">
    <citation type="submission" date="2024-06" db="EMBL/GenBank/DDBJ databases">
        <title>Genomic Encyclopedia of Type Strains, Phase IV (KMG-IV): sequencing the most valuable type-strain genomes for metagenomic binning, comparative biology and taxonomic classification.</title>
        <authorList>
            <person name="Goeker M."/>
        </authorList>
    </citation>
    <scope>NUCLEOTIDE SEQUENCE [LARGE SCALE GENOMIC DNA]</scope>
    <source>
        <strain evidence="3 4">DSM 29388</strain>
    </source>
</reference>
<evidence type="ECO:0000259" key="2">
    <source>
        <dbReference type="PROSITE" id="PS52035"/>
    </source>
</evidence>
<sequence length="391" mass="44995">MMYLRSMELLRIFEENYEKFRVLGFDSKYLPYLKLRSYLDQKNYPKNLIGKSFLGNEIYSLSIGKGPIKVLAWSQMHGNEATGTRAMLDVWEFLLSDLEWSKKILDKISFHFVPMLNPDGSTQYTRRNVCGIDLNRDFLQEASPEIRVLKNVVTEVNPQFLFNLHDQRSIFNVGTTKEPATLAFLAPSFEESRALNDQRIASMAVIDHMANGLNQVIPNKIARFSDEFYPTSTGDNFMKMGYSTILFEAGHFPMDYNRDQVRKFNALAILLALDRISESSPYEIGEYLSIPENNKKYLDVILRNVKVQSNEFESVLDIGIYFEEKLNTKTQEIEFLGRIEEIGDLSAYFGHIDIDKKGKNYIGKSSIFPIIGEFADFSVGAYHFEKGKLLN</sequence>
<dbReference type="Pfam" id="PF00246">
    <property type="entry name" value="Peptidase_M14"/>
    <property type="match status" value="1"/>
</dbReference>
<dbReference type="InterPro" id="IPR000834">
    <property type="entry name" value="Peptidase_M14"/>
</dbReference>
<gene>
    <name evidence="3" type="ORF">ABID46_001389</name>
</gene>
<organism evidence="3 4">
    <name type="scientific">Moheibacter stercoris</name>
    <dbReference type="NCBI Taxonomy" id="1628251"/>
    <lineage>
        <taxon>Bacteria</taxon>
        <taxon>Pseudomonadati</taxon>
        <taxon>Bacteroidota</taxon>
        <taxon>Flavobacteriia</taxon>
        <taxon>Flavobacteriales</taxon>
        <taxon>Weeksellaceae</taxon>
        <taxon>Moheibacter</taxon>
    </lineage>
</organism>